<protein>
    <submittedName>
        <fullName evidence="1">Uncharacterized protein</fullName>
    </submittedName>
</protein>
<name>A0A6A3GHG2_9STRA</name>
<gene>
    <name evidence="1" type="ORF">PR001_g32950</name>
</gene>
<dbReference type="Proteomes" id="UP000429607">
    <property type="component" value="Unassembled WGS sequence"/>
</dbReference>
<evidence type="ECO:0000313" key="1">
    <source>
        <dbReference type="EMBL" id="KAE8953258.1"/>
    </source>
</evidence>
<sequence>MSSRPKSAEPKSVREERFAAQSWESLKASGNPIYETAREFADVFPDKIPAELPAD</sequence>
<reference evidence="1 2" key="1">
    <citation type="submission" date="2018-09" db="EMBL/GenBank/DDBJ databases">
        <title>Genomic investigation of the strawberry pathogen Phytophthora fragariae indicates pathogenicity is determined by transcriptional variation in three key races.</title>
        <authorList>
            <person name="Adams T.M."/>
            <person name="Armitage A.D."/>
            <person name="Sobczyk M.K."/>
            <person name="Bates H.J."/>
            <person name="Dunwell J.M."/>
            <person name="Nellist C.F."/>
            <person name="Harrison R.J."/>
        </authorList>
    </citation>
    <scope>NUCLEOTIDE SEQUENCE [LARGE SCALE GENOMIC DNA]</scope>
    <source>
        <strain evidence="1 2">SCRP249</strain>
    </source>
</reference>
<dbReference type="AlphaFoldDB" id="A0A6A3GHG2"/>
<feature type="non-terminal residue" evidence="1">
    <location>
        <position position="55"/>
    </location>
</feature>
<organism evidence="1 2">
    <name type="scientific">Phytophthora rubi</name>
    <dbReference type="NCBI Taxonomy" id="129364"/>
    <lineage>
        <taxon>Eukaryota</taxon>
        <taxon>Sar</taxon>
        <taxon>Stramenopiles</taxon>
        <taxon>Oomycota</taxon>
        <taxon>Peronosporomycetes</taxon>
        <taxon>Peronosporales</taxon>
        <taxon>Peronosporaceae</taxon>
        <taxon>Phytophthora</taxon>
    </lineage>
</organism>
<accession>A0A6A3GHG2</accession>
<proteinExistence type="predicted"/>
<dbReference type="EMBL" id="QXFV01010843">
    <property type="protein sequence ID" value="KAE8953258.1"/>
    <property type="molecule type" value="Genomic_DNA"/>
</dbReference>
<comment type="caution">
    <text evidence="1">The sequence shown here is derived from an EMBL/GenBank/DDBJ whole genome shotgun (WGS) entry which is preliminary data.</text>
</comment>
<evidence type="ECO:0000313" key="2">
    <source>
        <dbReference type="Proteomes" id="UP000429607"/>
    </source>
</evidence>